<reference evidence="4" key="1">
    <citation type="journal article" date="2020" name="Stud. Mycol.">
        <title>101 Dothideomycetes genomes: a test case for predicting lifestyles and emergence of pathogens.</title>
        <authorList>
            <person name="Haridas S."/>
            <person name="Albert R."/>
            <person name="Binder M."/>
            <person name="Bloem J."/>
            <person name="Labutti K."/>
            <person name="Salamov A."/>
            <person name="Andreopoulos B."/>
            <person name="Baker S."/>
            <person name="Barry K."/>
            <person name="Bills G."/>
            <person name="Bluhm B."/>
            <person name="Cannon C."/>
            <person name="Castanera R."/>
            <person name="Culley D."/>
            <person name="Daum C."/>
            <person name="Ezra D."/>
            <person name="Gonzalez J."/>
            <person name="Henrissat B."/>
            <person name="Kuo A."/>
            <person name="Liang C."/>
            <person name="Lipzen A."/>
            <person name="Lutzoni F."/>
            <person name="Magnuson J."/>
            <person name="Mondo S."/>
            <person name="Nolan M."/>
            <person name="Ohm R."/>
            <person name="Pangilinan J."/>
            <person name="Park H.-J."/>
            <person name="Ramirez L."/>
            <person name="Alfaro M."/>
            <person name="Sun H."/>
            <person name="Tritt A."/>
            <person name="Yoshinaga Y."/>
            <person name="Zwiers L.-H."/>
            <person name="Turgeon B."/>
            <person name="Goodwin S."/>
            <person name="Spatafora J."/>
            <person name="Crous P."/>
            <person name="Grigoriev I."/>
        </authorList>
    </citation>
    <scope>NUCLEOTIDE SEQUENCE</scope>
    <source>
        <strain evidence="4">CBS 116005</strain>
    </source>
</reference>
<keyword evidence="1" id="KW-0539">Nucleus</keyword>
<feature type="compositionally biased region" description="Basic and acidic residues" evidence="2">
    <location>
        <begin position="79"/>
        <end position="88"/>
    </location>
</feature>
<dbReference type="EMBL" id="ML995880">
    <property type="protein sequence ID" value="KAF2765977.1"/>
    <property type="molecule type" value="Genomic_DNA"/>
</dbReference>
<evidence type="ECO:0000256" key="2">
    <source>
        <dbReference type="SAM" id="MobiDB-lite"/>
    </source>
</evidence>
<comment type="subcellular location">
    <subcellularLocation>
        <location evidence="1">Nucleus</location>
    </subcellularLocation>
</comment>
<keyword evidence="1" id="KW-0235">DNA replication</keyword>
<dbReference type="GO" id="GO:0006260">
    <property type="term" value="P:DNA replication"/>
    <property type="evidence" value="ECO:0007669"/>
    <property type="project" value="UniProtKB-UniRule"/>
</dbReference>
<gene>
    <name evidence="4" type="ORF">EJ03DRAFT_318554</name>
</gene>
<feature type="compositionally biased region" description="Polar residues" evidence="2">
    <location>
        <begin position="51"/>
        <end position="64"/>
    </location>
</feature>
<evidence type="ECO:0000259" key="3">
    <source>
        <dbReference type="Pfam" id="PF04084"/>
    </source>
</evidence>
<feature type="non-terminal residue" evidence="4">
    <location>
        <position position="461"/>
    </location>
</feature>
<feature type="compositionally biased region" description="Acidic residues" evidence="2">
    <location>
        <begin position="136"/>
        <end position="146"/>
    </location>
</feature>
<dbReference type="AlphaFoldDB" id="A0A6G1KZE0"/>
<name>A0A6G1KZE0_9PEZI</name>
<accession>A0A6G1KZE0</accession>
<comment type="subunit">
    <text evidence="1">Component of the origin recognition complex (ORC).</text>
</comment>
<dbReference type="GO" id="GO:0003688">
    <property type="term" value="F:DNA replication origin binding"/>
    <property type="evidence" value="ECO:0007669"/>
    <property type="project" value="UniProtKB-UniRule"/>
</dbReference>
<evidence type="ECO:0000313" key="5">
    <source>
        <dbReference type="Proteomes" id="UP000799436"/>
    </source>
</evidence>
<feature type="region of interest" description="Disordered" evidence="2">
    <location>
        <begin position="136"/>
        <end position="195"/>
    </location>
</feature>
<feature type="region of interest" description="Disordered" evidence="2">
    <location>
        <begin position="1"/>
        <end position="123"/>
    </location>
</feature>
<comment type="function">
    <text evidence="1">Component of the origin recognition complex (ORC) that binds origins of replication. DNA-binding is ATP-dependent. ORC is required to assemble the pre-replication complex necessary to initiate DNA replication.</text>
</comment>
<dbReference type="OrthoDB" id="346673at2759"/>
<comment type="similarity">
    <text evidence="1">Belongs to the ORC2 family.</text>
</comment>
<dbReference type="InterPro" id="IPR056772">
    <property type="entry name" value="RecA-like_ORC2"/>
</dbReference>
<sequence>MVKRARAETEAPDEDATTRKTRRSARKEAAEVASPCAEQAETPSGGKSILRGTSSKLNGTSTIDATPKSLRKVLFSTPAKHDEDESHRNGTPTAVRNDRSARRKSQRTLQQQVAGDEDSEDGELAQDEAIAAQILDEEGSEEDEMDVGQSSAADTPSKTGKPRGRPKGRRLEWTPSPPPDLPPHELYFFQNRGGGNKTSTNTLPSHLLLNHEDYFAQIKAYQDPHEKDMERLKQLHKRAFDQWVFELEEGFNICLYGYGSKRQLAMDYAEHLYHQLDGKPRIVVVNGYTPGLTVKDILTTMASVVLPKSAKLPAQPSALLDTLLASFAESPPTTPVTLIVHSLDHLNLRKAATQTMLARLAAHPSVSLLATCDTLNFPLLWDINLSLQFRFLYHDATTYEPLRVEVDVVEEVNALLGRSRRRLGGKDGVGYVLRSLPENARALFRILVAEQLAVADSDPGL</sequence>
<feature type="domain" description="Origin recognition complex subunit 2 RecA-like" evidence="3">
    <location>
        <begin position="229"/>
        <end position="396"/>
    </location>
</feature>
<dbReference type="GO" id="GO:0005664">
    <property type="term" value="C:nuclear origin of replication recognition complex"/>
    <property type="evidence" value="ECO:0007669"/>
    <property type="project" value="UniProtKB-UniRule"/>
</dbReference>
<keyword evidence="5" id="KW-1185">Reference proteome</keyword>
<evidence type="ECO:0000313" key="4">
    <source>
        <dbReference type="EMBL" id="KAF2765977.1"/>
    </source>
</evidence>
<organism evidence="4 5">
    <name type="scientific">Teratosphaeria nubilosa</name>
    <dbReference type="NCBI Taxonomy" id="161662"/>
    <lineage>
        <taxon>Eukaryota</taxon>
        <taxon>Fungi</taxon>
        <taxon>Dikarya</taxon>
        <taxon>Ascomycota</taxon>
        <taxon>Pezizomycotina</taxon>
        <taxon>Dothideomycetes</taxon>
        <taxon>Dothideomycetidae</taxon>
        <taxon>Mycosphaerellales</taxon>
        <taxon>Teratosphaeriaceae</taxon>
        <taxon>Teratosphaeria</taxon>
    </lineage>
</organism>
<dbReference type="Pfam" id="PF04084">
    <property type="entry name" value="RecA-like_ORC2"/>
    <property type="match status" value="1"/>
</dbReference>
<protein>
    <recommendedName>
        <fullName evidence="1">Origin recognition complex subunit 2</fullName>
    </recommendedName>
</protein>
<evidence type="ECO:0000256" key="1">
    <source>
        <dbReference type="RuleBase" id="RU368084"/>
    </source>
</evidence>
<proteinExistence type="inferred from homology"/>
<dbReference type="InterPro" id="IPR007220">
    <property type="entry name" value="ORC2"/>
</dbReference>
<dbReference type="Proteomes" id="UP000799436">
    <property type="component" value="Unassembled WGS sequence"/>
</dbReference>
<dbReference type="PANTHER" id="PTHR14052">
    <property type="entry name" value="ORIGIN RECOGNITION COMPLEX SUBUNIT 2"/>
    <property type="match status" value="1"/>
</dbReference>
<dbReference type="PANTHER" id="PTHR14052:SF0">
    <property type="entry name" value="ORIGIN RECOGNITION COMPLEX SUBUNIT 2"/>
    <property type="match status" value="1"/>
</dbReference>